<comment type="caution">
    <text evidence="12">Lacks conserved residue(s) required for the propagation of feature annotation.</text>
</comment>
<comment type="catalytic activity">
    <reaction evidence="12">
        <text>D-ribose + ATP = D-ribose 5-phosphate + ADP + H(+)</text>
        <dbReference type="Rhea" id="RHEA:13697"/>
        <dbReference type="ChEBI" id="CHEBI:15378"/>
        <dbReference type="ChEBI" id="CHEBI:30616"/>
        <dbReference type="ChEBI" id="CHEBI:47013"/>
        <dbReference type="ChEBI" id="CHEBI:78346"/>
        <dbReference type="ChEBI" id="CHEBI:456216"/>
        <dbReference type="EC" id="2.7.1.15"/>
    </reaction>
</comment>
<keyword evidence="5 12" id="KW-0479">Metal-binding</keyword>
<dbReference type="Gene3D" id="3.40.1190.20">
    <property type="match status" value="1"/>
</dbReference>
<evidence type="ECO:0000256" key="10">
    <source>
        <dbReference type="ARBA" id="ARBA00022958"/>
    </source>
</evidence>
<dbReference type="CDD" id="cd01174">
    <property type="entry name" value="ribokinase"/>
    <property type="match status" value="1"/>
</dbReference>
<keyword evidence="4 12" id="KW-0808">Transferase</keyword>
<evidence type="ECO:0000313" key="15">
    <source>
        <dbReference type="Proteomes" id="UP000294194"/>
    </source>
</evidence>
<evidence type="ECO:0000256" key="8">
    <source>
        <dbReference type="ARBA" id="ARBA00022840"/>
    </source>
</evidence>
<protein>
    <recommendedName>
        <fullName evidence="3 12">Ribokinase</fullName>
        <shortName evidence="12">RK</shortName>
        <ecNumber evidence="2 12">2.7.1.15</ecNumber>
    </recommendedName>
</protein>
<dbReference type="InterPro" id="IPR011611">
    <property type="entry name" value="PfkB_dom"/>
</dbReference>
<comment type="activity regulation">
    <text evidence="12">Activated by a monovalent cation that binds near, but not in, the active site. The most likely occupant of the site in vivo is potassium. Ion binding induces a conformational change that may alter substrate affinity.</text>
</comment>
<evidence type="ECO:0000256" key="6">
    <source>
        <dbReference type="ARBA" id="ARBA00022741"/>
    </source>
</evidence>
<comment type="similarity">
    <text evidence="12">Belongs to the carbohydrate kinase PfkB family. Ribokinase subfamily.</text>
</comment>
<feature type="binding site" evidence="12">
    <location>
        <position position="285"/>
    </location>
    <ligand>
        <name>K(+)</name>
        <dbReference type="ChEBI" id="CHEBI:29103"/>
    </ligand>
</feature>
<keyword evidence="12" id="KW-0963">Cytoplasm</keyword>
<dbReference type="PRINTS" id="PR00990">
    <property type="entry name" value="RIBOKINASE"/>
</dbReference>
<feature type="binding site" evidence="12">
    <location>
        <position position="276"/>
    </location>
    <ligand>
        <name>K(+)</name>
        <dbReference type="ChEBI" id="CHEBI:29103"/>
    </ligand>
</feature>
<feature type="binding site" evidence="12">
    <location>
        <begin position="213"/>
        <end position="218"/>
    </location>
    <ligand>
        <name>ATP</name>
        <dbReference type="ChEBI" id="CHEBI:30616"/>
    </ligand>
</feature>
<keyword evidence="9 12" id="KW-0460">Magnesium</keyword>
<evidence type="ECO:0000256" key="5">
    <source>
        <dbReference type="ARBA" id="ARBA00022723"/>
    </source>
</evidence>
<dbReference type="PANTHER" id="PTHR10584:SF166">
    <property type="entry name" value="RIBOKINASE"/>
    <property type="match status" value="1"/>
</dbReference>
<dbReference type="GO" id="GO:0005829">
    <property type="term" value="C:cytosol"/>
    <property type="evidence" value="ECO:0007669"/>
    <property type="project" value="TreeGrafter"/>
</dbReference>
<feature type="binding site" evidence="12">
    <location>
        <position position="279"/>
    </location>
    <ligand>
        <name>K(+)</name>
        <dbReference type="ChEBI" id="CHEBI:29103"/>
    </ligand>
</feature>
<dbReference type="RefSeq" id="WP_130981835.1">
    <property type="nucleotide sequence ID" value="NZ_SISG01000001.1"/>
</dbReference>
<feature type="binding site" evidence="12">
    <location>
        <begin position="42"/>
        <end position="46"/>
    </location>
    <ligand>
        <name>substrate</name>
    </ligand>
</feature>
<keyword evidence="7 12" id="KW-0418">Kinase</keyword>
<accession>A0A4Q9GU45</accession>
<keyword evidence="10 12" id="KW-0630">Potassium</keyword>
<evidence type="ECO:0000256" key="1">
    <source>
        <dbReference type="ARBA" id="ARBA00005380"/>
    </source>
</evidence>
<dbReference type="PANTHER" id="PTHR10584">
    <property type="entry name" value="SUGAR KINASE"/>
    <property type="match status" value="1"/>
</dbReference>
<dbReference type="Pfam" id="PF00294">
    <property type="entry name" value="PfkB"/>
    <property type="match status" value="1"/>
</dbReference>
<keyword evidence="15" id="KW-1185">Reference proteome</keyword>
<evidence type="ECO:0000256" key="3">
    <source>
        <dbReference type="ARBA" id="ARBA00016943"/>
    </source>
</evidence>
<dbReference type="HAMAP" id="MF_01987">
    <property type="entry name" value="Ribokinase"/>
    <property type="match status" value="1"/>
</dbReference>
<keyword evidence="6 12" id="KW-0547">Nucleotide-binding</keyword>
<evidence type="ECO:0000313" key="14">
    <source>
        <dbReference type="EMBL" id="TBN57724.1"/>
    </source>
</evidence>
<sequence>MTSHPDIVVVGSINQDYFAYVDDFPGAGATILANDGASGLGGKGANQAIAARLLGARVAFVGAVGGDAAGTGALAALEADGVDVTGIRILNATGTGAAYITVNGAGENTIIVHSGANARVSADDVLSLGASAVVLAQGELPGAAIDAAARAALATGARFVLNLAPVVEVDLDTLATADPLIVNEGEAAELLGDYSDDLAGDLAARFGISVVVTLGSRGAAVSTPGRSWIEPSPVPSAVVDTTGAGDAFVGALAAALAAGRDLAFAVRVGAAAGSHAVESAGTTTSYARGVSLDELAS</sequence>
<comment type="pathway">
    <text evidence="12">Carbohydrate metabolism; D-ribose degradation; D-ribose 5-phosphate from beta-D-ribopyranose: step 2/2.</text>
</comment>
<dbReference type="GO" id="GO:0004747">
    <property type="term" value="F:ribokinase activity"/>
    <property type="evidence" value="ECO:0007669"/>
    <property type="project" value="UniProtKB-UniRule"/>
</dbReference>
<feature type="domain" description="Carbohydrate kinase PfkB" evidence="13">
    <location>
        <begin position="6"/>
        <end position="285"/>
    </location>
</feature>
<comment type="subunit">
    <text evidence="12">Homodimer.</text>
</comment>
<organism evidence="14 15">
    <name type="scientific">Glaciihabitans arcticus</name>
    <dbReference type="NCBI Taxonomy" id="2668039"/>
    <lineage>
        <taxon>Bacteria</taxon>
        <taxon>Bacillati</taxon>
        <taxon>Actinomycetota</taxon>
        <taxon>Actinomycetes</taxon>
        <taxon>Micrococcales</taxon>
        <taxon>Microbacteriaceae</taxon>
        <taxon>Glaciihabitans</taxon>
    </lineage>
</organism>
<comment type="similarity">
    <text evidence="1">Belongs to the carbohydrate kinase pfkB family.</text>
</comment>
<feature type="binding site" evidence="12">
    <location>
        <begin position="245"/>
        <end position="246"/>
    </location>
    <ligand>
        <name>ATP</name>
        <dbReference type="ChEBI" id="CHEBI:30616"/>
    </ligand>
</feature>
<feature type="binding site" evidence="12">
    <location>
        <begin position="14"/>
        <end position="16"/>
    </location>
    <ligand>
        <name>substrate</name>
    </ligand>
</feature>
<feature type="active site" description="Proton acceptor" evidence="12">
    <location>
        <position position="246"/>
    </location>
</feature>
<dbReference type="InterPro" id="IPR002139">
    <property type="entry name" value="Ribo/fructo_kinase"/>
</dbReference>
<dbReference type="GO" id="GO:0046872">
    <property type="term" value="F:metal ion binding"/>
    <property type="evidence" value="ECO:0007669"/>
    <property type="project" value="UniProtKB-KW"/>
</dbReference>
<dbReference type="InterPro" id="IPR011877">
    <property type="entry name" value="Ribokinase"/>
</dbReference>
<dbReference type="InterPro" id="IPR029056">
    <property type="entry name" value="Ribokinase-like"/>
</dbReference>
<feature type="binding site" evidence="12">
    <location>
        <position position="246"/>
    </location>
    <ligand>
        <name>substrate</name>
    </ligand>
</feature>
<evidence type="ECO:0000256" key="9">
    <source>
        <dbReference type="ARBA" id="ARBA00022842"/>
    </source>
</evidence>
<evidence type="ECO:0000256" key="2">
    <source>
        <dbReference type="ARBA" id="ARBA00012035"/>
    </source>
</evidence>
<evidence type="ECO:0000256" key="7">
    <source>
        <dbReference type="ARBA" id="ARBA00022777"/>
    </source>
</evidence>
<reference evidence="15" key="1">
    <citation type="submission" date="2019-02" db="EMBL/GenBank/DDBJ databases">
        <title>Glaciihabitans arcticus sp. nov., a psychrotolerant bacterium isolated from polar soil.</title>
        <authorList>
            <person name="Dahal R.H."/>
        </authorList>
    </citation>
    <scope>NUCLEOTIDE SEQUENCE [LARGE SCALE GENOMIC DNA]</scope>
    <source>
        <strain evidence="15">RP-3-7</strain>
    </source>
</reference>
<feature type="binding site" evidence="12">
    <location>
        <position position="240"/>
    </location>
    <ligand>
        <name>K(+)</name>
        <dbReference type="ChEBI" id="CHEBI:29103"/>
    </ligand>
</feature>
<proteinExistence type="inferred from homology"/>
<dbReference type="AlphaFoldDB" id="A0A4Q9GU45"/>
<dbReference type="GO" id="GO:0005524">
    <property type="term" value="F:ATP binding"/>
    <property type="evidence" value="ECO:0007669"/>
    <property type="project" value="UniProtKB-UniRule"/>
</dbReference>
<dbReference type="EMBL" id="SISG01000001">
    <property type="protein sequence ID" value="TBN57724.1"/>
    <property type="molecule type" value="Genomic_DNA"/>
</dbReference>
<keyword evidence="11 12" id="KW-0119">Carbohydrate metabolism</keyword>
<evidence type="ECO:0000259" key="13">
    <source>
        <dbReference type="Pfam" id="PF00294"/>
    </source>
</evidence>
<dbReference type="EC" id="2.7.1.15" evidence="2 12"/>
<name>A0A4Q9GU45_9MICO</name>
<dbReference type="SUPFAM" id="SSF53613">
    <property type="entry name" value="Ribokinase-like"/>
    <property type="match status" value="1"/>
</dbReference>
<dbReference type="Proteomes" id="UP000294194">
    <property type="component" value="Unassembled WGS sequence"/>
</dbReference>
<keyword evidence="8 12" id="KW-0067">ATP-binding</keyword>
<feature type="binding site" evidence="12">
    <location>
        <position position="183"/>
    </location>
    <ligand>
        <name>ATP</name>
        <dbReference type="ChEBI" id="CHEBI:30616"/>
    </ligand>
</feature>
<comment type="function">
    <text evidence="12">Catalyzes the phosphorylation of ribose at O-5 in a reaction requiring ATP and magnesium. The resulting D-ribose-5-phosphate can then be used either for sythesis of nucleotides, histidine, and tryptophan, or as a component of the pentose phosphate pathway.</text>
</comment>
<evidence type="ECO:0000256" key="4">
    <source>
        <dbReference type="ARBA" id="ARBA00022679"/>
    </source>
</evidence>
<feature type="binding site" evidence="12">
    <location>
        <position position="139"/>
    </location>
    <ligand>
        <name>substrate</name>
    </ligand>
</feature>
<comment type="subcellular location">
    <subcellularLocation>
        <location evidence="12">Cytoplasm</location>
    </subcellularLocation>
</comment>
<comment type="cofactor">
    <cofactor evidence="12">
        <name>Mg(2+)</name>
        <dbReference type="ChEBI" id="CHEBI:18420"/>
    </cofactor>
    <text evidence="12">Requires a divalent cation, most likely magnesium in vivo, as an electrophilic catalyst to aid phosphoryl group transfer. It is the chelate of the metal and the nucleotide that is the actual substrate.</text>
</comment>
<dbReference type="UniPathway" id="UPA00916">
    <property type="reaction ID" value="UER00889"/>
</dbReference>
<dbReference type="GO" id="GO:0019303">
    <property type="term" value="P:D-ribose catabolic process"/>
    <property type="evidence" value="ECO:0007669"/>
    <property type="project" value="UniProtKB-UniRule"/>
</dbReference>
<evidence type="ECO:0000256" key="11">
    <source>
        <dbReference type="ARBA" id="ARBA00023277"/>
    </source>
</evidence>
<dbReference type="InterPro" id="IPR002173">
    <property type="entry name" value="Carboh/pur_kinase_PfkB_CS"/>
</dbReference>
<comment type="caution">
    <text evidence="14">The sequence shown here is derived from an EMBL/GenBank/DDBJ whole genome shotgun (WGS) entry which is preliminary data.</text>
</comment>
<gene>
    <name evidence="12" type="primary">rbsK</name>
    <name evidence="14" type="ORF">EYE40_10180</name>
</gene>
<dbReference type="PROSITE" id="PS00584">
    <property type="entry name" value="PFKB_KINASES_2"/>
    <property type="match status" value="1"/>
</dbReference>
<evidence type="ECO:0000256" key="12">
    <source>
        <dbReference type="HAMAP-Rule" id="MF_01987"/>
    </source>
</evidence>
<feature type="binding site" evidence="12">
    <location>
        <position position="281"/>
    </location>
    <ligand>
        <name>K(+)</name>
        <dbReference type="ChEBI" id="CHEBI:29103"/>
    </ligand>
</feature>
<feature type="binding site" evidence="12">
    <location>
        <position position="242"/>
    </location>
    <ligand>
        <name>K(+)</name>
        <dbReference type="ChEBI" id="CHEBI:29103"/>
    </ligand>
</feature>